<comment type="caution">
    <text evidence="2">The sequence shown here is derived from an EMBL/GenBank/DDBJ whole genome shotgun (WGS) entry which is preliminary data.</text>
</comment>
<feature type="domain" description="DUF1559" evidence="1">
    <location>
        <begin position="31"/>
        <end position="59"/>
    </location>
</feature>
<dbReference type="AlphaFoldDB" id="A0A844FYK2"/>
<dbReference type="PANTHER" id="PTHR30093">
    <property type="entry name" value="GENERAL SECRETION PATHWAY PROTEIN G"/>
    <property type="match status" value="1"/>
</dbReference>
<keyword evidence="3" id="KW-1185">Reference proteome</keyword>
<dbReference type="RefSeq" id="WP_106052967.1">
    <property type="nucleotide sequence ID" value="NZ_CALXOB010000034.1"/>
</dbReference>
<evidence type="ECO:0000313" key="3">
    <source>
        <dbReference type="Proteomes" id="UP000435649"/>
    </source>
</evidence>
<sequence length="258" mass="28751">MRTNRFFTLIELLVVIAIIAILASMLLPSLQQARETARSATCKNNLKQQGLAHLQYVSDSDDRFIVEGINYSARYWTGVMVTGNYLTKSLLCCPTRTRLAPNGSEWYRQFWANPNSGTSDLDSTDWSICDYGLNFHYVSGAKTSQFRQMSRTIIVAESARENRDASDLEPLGYYRVNSHYSEAGSGPTLWPAHRGYTEAAAVFADGHVDSDRSAAGEAGAKILMNTRGGKLAGPWVDSGNTANDAYNVWTRHDGYYRY</sequence>
<proteinExistence type="predicted"/>
<dbReference type="EMBL" id="VUNS01000001">
    <property type="protein sequence ID" value="MST95448.1"/>
    <property type="molecule type" value="Genomic_DNA"/>
</dbReference>
<accession>A0A844FYK2</accession>
<dbReference type="Gene3D" id="3.30.700.10">
    <property type="entry name" value="Glycoprotein, Type 4 Pilin"/>
    <property type="match status" value="1"/>
</dbReference>
<evidence type="ECO:0000259" key="1">
    <source>
        <dbReference type="Pfam" id="PF07596"/>
    </source>
</evidence>
<protein>
    <submittedName>
        <fullName evidence="2">Type II secretion system protein</fullName>
    </submittedName>
</protein>
<dbReference type="Proteomes" id="UP000435649">
    <property type="component" value="Unassembled WGS sequence"/>
</dbReference>
<evidence type="ECO:0000313" key="2">
    <source>
        <dbReference type="EMBL" id="MST95448.1"/>
    </source>
</evidence>
<dbReference type="PANTHER" id="PTHR30093:SF2">
    <property type="entry name" value="TYPE II SECRETION SYSTEM PROTEIN H"/>
    <property type="match status" value="1"/>
</dbReference>
<dbReference type="NCBIfam" id="TIGR02532">
    <property type="entry name" value="IV_pilin_GFxxxE"/>
    <property type="match status" value="1"/>
</dbReference>
<dbReference type="InterPro" id="IPR045584">
    <property type="entry name" value="Pilin-like"/>
</dbReference>
<reference evidence="2 3" key="1">
    <citation type="submission" date="2019-08" db="EMBL/GenBank/DDBJ databases">
        <title>In-depth cultivation of the pig gut microbiome towards novel bacterial diversity and tailored functional studies.</title>
        <authorList>
            <person name="Wylensek D."/>
            <person name="Hitch T.C.A."/>
            <person name="Clavel T."/>
        </authorList>
    </citation>
    <scope>NUCLEOTIDE SEQUENCE [LARGE SCALE GENOMIC DNA]</scope>
    <source>
        <strain evidence="2 3">BBE-744-WT-12</strain>
    </source>
</reference>
<dbReference type="Pfam" id="PF07963">
    <property type="entry name" value="N_methyl"/>
    <property type="match status" value="1"/>
</dbReference>
<name>A0A844FYK2_9BACT</name>
<dbReference type="InterPro" id="IPR011453">
    <property type="entry name" value="DUF1559"/>
</dbReference>
<dbReference type="Pfam" id="PF07596">
    <property type="entry name" value="SBP_bac_10"/>
    <property type="match status" value="1"/>
</dbReference>
<dbReference type="SUPFAM" id="SSF54523">
    <property type="entry name" value="Pili subunits"/>
    <property type="match status" value="1"/>
</dbReference>
<dbReference type="InterPro" id="IPR012902">
    <property type="entry name" value="N_methyl_site"/>
</dbReference>
<gene>
    <name evidence="2" type="ORF">FYJ85_00090</name>
</gene>
<organism evidence="2 3">
    <name type="scientific">Victivallis lenta</name>
    <dbReference type="NCBI Taxonomy" id="2606640"/>
    <lineage>
        <taxon>Bacteria</taxon>
        <taxon>Pseudomonadati</taxon>
        <taxon>Lentisphaerota</taxon>
        <taxon>Lentisphaeria</taxon>
        <taxon>Victivallales</taxon>
        <taxon>Victivallaceae</taxon>
        <taxon>Victivallis</taxon>
    </lineage>
</organism>